<reference evidence="4" key="1">
    <citation type="journal article" date="2023" name="G3 (Bethesda)">
        <title>Whole genome assembly and annotation of the endangered Caribbean coral Acropora cervicornis.</title>
        <authorList>
            <person name="Selwyn J.D."/>
            <person name="Vollmer S.V."/>
        </authorList>
    </citation>
    <scope>NUCLEOTIDE SEQUENCE</scope>
    <source>
        <strain evidence="4">K2</strain>
    </source>
</reference>
<reference evidence="4" key="2">
    <citation type="journal article" date="2023" name="Science">
        <title>Genomic signatures of disease resistance in endangered staghorn corals.</title>
        <authorList>
            <person name="Vollmer S.V."/>
            <person name="Selwyn J.D."/>
            <person name="Despard B.A."/>
            <person name="Roesel C.L."/>
        </authorList>
    </citation>
    <scope>NUCLEOTIDE SEQUENCE</scope>
    <source>
        <strain evidence="4">K2</strain>
    </source>
</reference>
<proteinExistence type="predicted"/>
<keyword evidence="3" id="KW-0732">Signal</keyword>
<dbReference type="EMBL" id="JARQWQ010000005">
    <property type="protein sequence ID" value="KAK2571962.1"/>
    <property type="molecule type" value="Genomic_DNA"/>
</dbReference>
<sequence>MTSAHSLRLAYKIMLLLSFLFGFQVLSCSAKENDIFIPSPKVKSLGPEPTTSSPIPVTERDLWGLRMWQVVGLALVATILLVVFCCCLCDCRVPKTGDDKDDAENADHDSSDTEPSVFHSKPPQAGKLVNGSSQQIGDKKKRPDSENEDGKVNEAFVGEGETPAQGKSWKTVQRSMLSRQP</sequence>
<feature type="compositionally biased region" description="Basic and acidic residues" evidence="1">
    <location>
        <begin position="137"/>
        <end position="152"/>
    </location>
</feature>
<feature type="region of interest" description="Disordered" evidence="1">
    <location>
        <begin position="98"/>
        <end position="181"/>
    </location>
</feature>
<feature type="compositionally biased region" description="Polar residues" evidence="1">
    <location>
        <begin position="168"/>
        <end position="181"/>
    </location>
</feature>
<organism evidence="4 5">
    <name type="scientific">Acropora cervicornis</name>
    <name type="common">Staghorn coral</name>
    <dbReference type="NCBI Taxonomy" id="6130"/>
    <lineage>
        <taxon>Eukaryota</taxon>
        <taxon>Metazoa</taxon>
        <taxon>Cnidaria</taxon>
        <taxon>Anthozoa</taxon>
        <taxon>Hexacorallia</taxon>
        <taxon>Scleractinia</taxon>
        <taxon>Astrocoeniina</taxon>
        <taxon>Acroporidae</taxon>
        <taxon>Acropora</taxon>
    </lineage>
</organism>
<comment type="caution">
    <text evidence="4">The sequence shown here is derived from an EMBL/GenBank/DDBJ whole genome shotgun (WGS) entry which is preliminary data.</text>
</comment>
<dbReference type="InterPro" id="IPR032006">
    <property type="entry name" value="TMIE"/>
</dbReference>
<evidence type="ECO:0000256" key="1">
    <source>
        <dbReference type="SAM" id="MobiDB-lite"/>
    </source>
</evidence>
<name>A0AAD9R2S5_ACRCE</name>
<keyword evidence="5" id="KW-1185">Reference proteome</keyword>
<evidence type="ECO:0000313" key="4">
    <source>
        <dbReference type="EMBL" id="KAK2571962.1"/>
    </source>
</evidence>
<dbReference type="AlphaFoldDB" id="A0AAD9R2S5"/>
<keyword evidence="2" id="KW-0812">Transmembrane</keyword>
<evidence type="ECO:0000256" key="3">
    <source>
        <dbReference type="SAM" id="SignalP"/>
    </source>
</evidence>
<feature type="compositionally biased region" description="Basic and acidic residues" evidence="1">
    <location>
        <begin position="98"/>
        <end position="111"/>
    </location>
</feature>
<dbReference type="Proteomes" id="UP001249851">
    <property type="component" value="Unassembled WGS sequence"/>
</dbReference>
<keyword evidence="2" id="KW-1133">Transmembrane helix</keyword>
<accession>A0AAD9R2S5</accession>
<keyword evidence="2" id="KW-0472">Membrane</keyword>
<feature type="signal peptide" evidence="3">
    <location>
        <begin position="1"/>
        <end position="30"/>
    </location>
</feature>
<dbReference type="Pfam" id="PF16038">
    <property type="entry name" value="TMIE"/>
    <property type="match status" value="1"/>
</dbReference>
<protein>
    <recommendedName>
        <fullName evidence="6">Transmembrane protein</fullName>
    </recommendedName>
</protein>
<evidence type="ECO:0000256" key="2">
    <source>
        <dbReference type="SAM" id="Phobius"/>
    </source>
</evidence>
<evidence type="ECO:0000313" key="5">
    <source>
        <dbReference type="Proteomes" id="UP001249851"/>
    </source>
</evidence>
<evidence type="ECO:0008006" key="6">
    <source>
        <dbReference type="Google" id="ProtNLM"/>
    </source>
</evidence>
<feature type="chain" id="PRO_5042150643" description="Transmembrane protein" evidence="3">
    <location>
        <begin position="31"/>
        <end position="181"/>
    </location>
</feature>
<gene>
    <name evidence="4" type="ORF">P5673_003379</name>
</gene>
<feature type="transmembrane region" description="Helical" evidence="2">
    <location>
        <begin position="67"/>
        <end position="89"/>
    </location>
</feature>